<keyword evidence="1" id="KW-0812">Transmembrane</keyword>
<dbReference type="GO" id="GO:0016020">
    <property type="term" value="C:membrane"/>
    <property type="evidence" value="ECO:0007669"/>
    <property type="project" value="InterPro"/>
</dbReference>
<dbReference type="SUPFAM" id="SSF103481">
    <property type="entry name" value="Multidrug resistance efflux transporter EmrE"/>
    <property type="match status" value="2"/>
</dbReference>
<name>A0A1I6FUH6_9RHOB</name>
<gene>
    <name evidence="3" type="ORF">SAMN04488002_0329</name>
</gene>
<dbReference type="STRING" id="670154.SAMN04488002_0329"/>
<feature type="transmembrane region" description="Helical" evidence="1">
    <location>
        <begin position="209"/>
        <end position="227"/>
    </location>
</feature>
<dbReference type="PANTHER" id="PTHR22911:SF103">
    <property type="entry name" value="BLR2811 PROTEIN"/>
    <property type="match status" value="1"/>
</dbReference>
<feature type="transmembrane region" description="Helical" evidence="1">
    <location>
        <begin position="34"/>
        <end position="54"/>
    </location>
</feature>
<dbReference type="AlphaFoldDB" id="A0A1I6FUH6"/>
<keyword evidence="1" id="KW-1133">Transmembrane helix</keyword>
<proteinExistence type="predicted"/>
<evidence type="ECO:0000259" key="2">
    <source>
        <dbReference type="Pfam" id="PF00892"/>
    </source>
</evidence>
<dbReference type="EMBL" id="FOYO01000001">
    <property type="protein sequence ID" value="SFR33467.1"/>
    <property type="molecule type" value="Genomic_DNA"/>
</dbReference>
<dbReference type="PANTHER" id="PTHR22911">
    <property type="entry name" value="ACYL-MALONYL CONDENSING ENZYME-RELATED"/>
    <property type="match status" value="1"/>
</dbReference>
<dbReference type="OrthoDB" id="9807937at2"/>
<organism evidence="3 4">
    <name type="scientific">Litoreibacter janthinus</name>
    <dbReference type="NCBI Taxonomy" id="670154"/>
    <lineage>
        <taxon>Bacteria</taxon>
        <taxon>Pseudomonadati</taxon>
        <taxon>Pseudomonadota</taxon>
        <taxon>Alphaproteobacteria</taxon>
        <taxon>Rhodobacterales</taxon>
        <taxon>Roseobacteraceae</taxon>
        <taxon>Litoreibacter</taxon>
    </lineage>
</organism>
<evidence type="ECO:0000313" key="3">
    <source>
        <dbReference type="EMBL" id="SFR33467.1"/>
    </source>
</evidence>
<sequence>MSGNDTKRGILLMSLTMLIFASQDGISRYLAGEYNVLMVVMIRYWFFAAFVLTVSAKRAGSIANAAKTEQPVLQIFRGVLLALEVCVMVAAFTLLGLIESMAIFISYPLIVAALSGPILGENVGLYRWTAIGIGFVGVMVILKPGGGVFSPYALVAVTSAMMFALYTLLTRYAARKDTAATSFFWTGVAGAVAMTTIGVWFWEPMAPRDWLWMLALCISGATGHYLLIKTYEVAEASAVQPFAYLQLVFVSVIGLLVFHEDLRTNVVIGAGLVIAAGIFTLWRARRATA</sequence>
<feature type="transmembrane region" description="Helical" evidence="1">
    <location>
        <begin position="101"/>
        <end position="118"/>
    </location>
</feature>
<keyword evidence="4" id="KW-1185">Reference proteome</keyword>
<keyword evidence="1" id="KW-0472">Membrane</keyword>
<feature type="domain" description="EamA" evidence="2">
    <location>
        <begin position="153"/>
        <end position="280"/>
    </location>
</feature>
<evidence type="ECO:0000313" key="4">
    <source>
        <dbReference type="Proteomes" id="UP000199658"/>
    </source>
</evidence>
<evidence type="ECO:0000256" key="1">
    <source>
        <dbReference type="SAM" id="Phobius"/>
    </source>
</evidence>
<feature type="transmembrane region" description="Helical" evidence="1">
    <location>
        <begin position="181"/>
        <end position="203"/>
    </location>
</feature>
<dbReference type="RefSeq" id="WP_090211643.1">
    <property type="nucleotide sequence ID" value="NZ_FOYO01000001.1"/>
</dbReference>
<reference evidence="4" key="1">
    <citation type="submission" date="2016-10" db="EMBL/GenBank/DDBJ databases">
        <authorList>
            <person name="Varghese N."/>
            <person name="Submissions S."/>
        </authorList>
    </citation>
    <scope>NUCLEOTIDE SEQUENCE [LARGE SCALE GENOMIC DNA]</scope>
    <source>
        <strain evidence="4">DSM 26921</strain>
    </source>
</reference>
<accession>A0A1I6FUH6</accession>
<dbReference type="Pfam" id="PF00892">
    <property type="entry name" value="EamA"/>
    <property type="match status" value="2"/>
</dbReference>
<feature type="transmembrane region" description="Helical" evidence="1">
    <location>
        <begin position="125"/>
        <end position="142"/>
    </location>
</feature>
<feature type="transmembrane region" description="Helical" evidence="1">
    <location>
        <begin position="75"/>
        <end position="95"/>
    </location>
</feature>
<dbReference type="InterPro" id="IPR037185">
    <property type="entry name" value="EmrE-like"/>
</dbReference>
<feature type="domain" description="EamA" evidence="2">
    <location>
        <begin position="8"/>
        <end position="142"/>
    </location>
</feature>
<dbReference type="Gene3D" id="1.10.3730.20">
    <property type="match status" value="1"/>
</dbReference>
<feature type="transmembrane region" description="Helical" evidence="1">
    <location>
        <begin position="148"/>
        <end position="169"/>
    </location>
</feature>
<dbReference type="InterPro" id="IPR000620">
    <property type="entry name" value="EamA_dom"/>
</dbReference>
<dbReference type="Proteomes" id="UP000199658">
    <property type="component" value="Unassembled WGS sequence"/>
</dbReference>
<feature type="transmembrane region" description="Helical" evidence="1">
    <location>
        <begin position="239"/>
        <end position="258"/>
    </location>
</feature>
<feature type="transmembrane region" description="Helical" evidence="1">
    <location>
        <begin position="264"/>
        <end position="282"/>
    </location>
</feature>
<protein>
    <submittedName>
        <fullName evidence="3">Permease of the drug/metabolite transporter (DMT) superfamily</fullName>
    </submittedName>
</protein>